<comment type="pathway">
    <text evidence="7">Cell wall biogenesis; peptidoglycan biosynthesis.</text>
</comment>
<feature type="binding site" evidence="7">
    <location>
        <begin position="13"/>
        <end position="14"/>
    </location>
    <ligand>
        <name>substrate</name>
    </ligand>
</feature>
<dbReference type="InterPro" id="IPR018187">
    <property type="entry name" value="Asp/Glu_racemase_AS_1"/>
</dbReference>
<protein>
    <recommendedName>
        <fullName evidence="2 7">Glutamate racemase</fullName>
        <ecNumber evidence="2 7">5.1.1.3</ecNumber>
    </recommendedName>
</protein>
<feature type="binding site" evidence="7">
    <location>
        <begin position="77"/>
        <end position="78"/>
    </location>
    <ligand>
        <name>substrate</name>
    </ligand>
</feature>
<dbReference type="GO" id="GO:0008881">
    <property type="term" value="F:glutamate racemase activity"/>
    <property type="evidence" value="ECO:0007669"/>
    <property type="project" value="UniProtKB-UniRule"/>
</dbReference>
<dbReference type="NCBIfam" id="TIGR00067">
    <property type="entry name" value="glut_race"/>
    <property type="match status" value="1"/>
</dbReference>
<dbReference type="EC" id="5.1.1.3" evidence="2 7"/>
<dbReference type="Gene3D" id="3.40.50.1860">
    <property type="match status" value="2"/>
</dbReference>
<keyword evidence="3 7" id="KW-0133">Cell shape</keyword>
<dbReference type="PROSITE" id="PS00923">
    <property type="entry name" value="ASP_GLU_RACEMASE_1"/>
    <property type="match status" value="1"/>
</dbReference>
<evidence type="ECO:0000256" key="2">
    <source>
        <dbReference type="ARBA" id="ARBA00013090"/>
    </source>
</evidence>
<name>A0A2D2LSA2_FAUOS</name>
<dbReference type="EMBL" id="CP024443">
    <property type="protein sequence ID" value="ATR77904.1"/>
    <property type="molecule type" value="Genomic_DNA"/>
</dbReference>
<dbReference type="STRING" id="34062.AXE82_06745"/>
<keyword evidence="5 7" id="KW-0413">Isomerase</keyword>
<dbReference type="SUPFAM" id="SSF53681">
    <property type="entry name" value="Aspartate/glutamate racemase"/>
    <property type="match status" value="2"/>
</dbReference>
<evidence type="ECO:0000256" key="1">
    <source>
        <dbReference type="ARBA" id="ARBA00001602"/>
    </source>
</evidence>
<evidence type="ECO:0000256" key="7">
    <source>
        <dbReference type="HAMAP-Rule" id="MF_00258"/>
    </source>
</evidence>
<evidence type="ECO:0000256" key="6">
    <source>
        <dbReference type="ARBA" id="ARBA00023316"/>
    </source>
</evidence>
<dbReference type="HAMAP" id="MF_00258">
    <property type="entry name" value="Glu_racemase"/>
    <property type="match status" value="1"/>
</dbReference>
<evidence type="ECO:0000313" key="9">
    <source>
        <dbReference type="Proteomes" id="UP000229340"/>
    </source>
</evidence>
<gene>
    <name evidence="7 8" type="primary">murI</name>
    <name evidence="8" type="ORF">NP7_00550</name>
</gene>
<reference evidence="9" key="1">
    <citation type="submission" date="2017-11" db="EMBL/GenBank/DDBJ databases">
        <title>Complete genome sequence of Moraxella osloensis NP7 isolated from human skin.</title>
        <authorList>
            <person name="Lee K."/>
            <person name="Lim J.Y."/>
            <person name="Hwang I."/>
        </authorList>
    </citation>
    <scope>NUCLEOTIDE SEQUENCE [LARGE SCALE GENOMIC DNA]</scope>
    <source>
        <strain evidence="9">NP7</strain>
    </source>
</reference>
<comment type="function">
    <text evidence="7">Provides the (R)-glutamate required for cell wall biosynthesis.</text>
</comment>
<comment type="similarity">
    <text evidence="7">Belongs to the aspartate/glutamate racemases family.</text>
</comment>
<dbReference type="InterPro" id="IPR015942">
    <property type="entry name" value="Asp/Glu/hydantoin_racemase"/>
</dbReference>
<dbReference type="PANTHER" id="PTHR21198:SF2">
    <property type="entry name" value="GLUTAMATE RACEMASE"/>
    <property type="match status" value="1"/>
</dbReference>
<evidence type="ECO:0000256" key="4">
    <source>
        <dbReference type="ARBA" id="ARBA00022984"/>
    </source>
</evidence>
<dbReference type="Pfam" id="PF01177">
    <property type="entry name" value="Asp_Glu_race"/>
    <property type="match status" value="1"/>
</dbReference>
<dbReference type="Proteomes" id="UP000229340">
    <property type="component" value="Chromosome"/>
</dbReference>
<dbReference type="InterPro" id="IPR001920">
    <property type="entry name" value="Asp/Glu_race"/>
</dbReference>
<dbReference type="InterPro" id="IPR004391">
    <property type="entry name" value="Glu_race"/>
</dbReference>
<sequence>MVELASAPIGVFDSGLGGLSVLTHLQRRLPFERYIYLADTLHVPYGSRSEAEIRELTLQAVAWLHSQGCKLIVIACNSASAHGLQAARRQYPQVPIVGLVPALKPAVMQSTTKQVAVLATPATLHGYLLNEVIEQVAKPQQVTVHKYSFNSLVPWVELGMPSHHPAVTDLDHLLSELQDKKVDQLVLGCTHFPFFKAYLAQRIDELMTRQAMGKVALIDSGDAIAKRVYDLLEQANQLASHKERPRLQFYATANLPTTEQAATRLLQRFLPELGIDFFTLCVTQHRAVN</sequence>
<comment type="catalytic activity">
    <reaction evidence="1 7">
        <text>L-glutamate = D-glutamate</text>
        <dbReference type="Rhea" id="RHEA:12813"/>
        <dbReference type="ChEBI" id="CHEBI:29985"/>
        <dbReference type="ChEBI" id="CHEBI:29986"/>
        <dbReference type="EC" id="5.1.1.3"/>
    </reaction>
</comment>
<dbReference type="GO" id="GO:0071555">
    <property type="term" value="P:cell wall organization"/>
    <property type="evidence" value="ECO:0007669"/>
    <property type="project" value="UniProtKB-KW"/>
</dbReference>
<feature type="active site" description="Proton donor/acceptor" evidence="7">
    <location>
        <position position="76"/>
    </location>
</feature>
<evidence type="ECO:0000256" key="3">
    <source>
        <dbReference type="ARBA" id="ARBA00022960"/>
    </source>
</evidence>
<feature type="active site" description="Proton donor/acceptor" evidence="7">
    <location>
        <position position="189"/>
    </location>
</feature>
<feature type="binding site" evidence="7">
    <location>
        <begin position="45"/>
        <end position="46"/>
    </location>
    <ligand>
        <name>substrate</name>
    </ligand>
</feature>
<evidence type="ECO:0000256" key="5">
    <source>
        <dbReference type="ARBA" id="ARBA00023235"/>
    </source>
</evidence>
<dbReference type="GO" id="GO:0008360">
    <property type="term" value="P:regulation of cell shape"/>
    <property type="evidence" value="ECO:0007669"/>
    <property type="project" value="UniProtKB-KW"/>
</dbReference>
<feature type="binding site" evidence="7">
    <location>
        <begin position="190"/>
        <end position="191"/>
    </location>
    <ligand>
        <name>substrate</name>
    </ligand>
</feature>
<accession>A0A2D2LSA2</accession>
<dbReference type="AlphaFoldDB" id="A0A2D2LSA2"/>
<evidence type="ECO:0000313" key="8">
    <source>
        <dbReference type="EMBL" id="ATR77904.1"/>
    </source>
</evidence>
<dbReference type="GO" id="GO:0009252">
    <property type="term" value="P:peptidoglycan biosynthetic process"/>
    <property type="evidence" value="ECO:0007669"/>
    <property type="project" value="UniProtKB-UniRule"/>
</dbReference>
<keyword evidence="4 7" id="KW-0573">Peptidoglycan synthesis</keyword>
<organism evidence="8 9">
    <name type="scientific">Faucicola osloensis</name>
    <name type="common">Moraxella osloensis</name>
    <dbReference type="NCBI Taxonomy" id="34062"/>
    <lineage>
        <taxon>Bacteria</taxon>
        <taxon>Pseudomonadati</taxon>
        <taxon>Pseudomonadota</taxon>
        <taxon>Gammaproteobacteria</taxon>
        <taxon>Moraxellales</taxon>
        <taxon>Moraxellaceae</taxon>
        <taxon>Faucicola</taxon>
    </lineage>
</organism>
<dbReference type="PANTHER" id="PTHR21198">
    <property type="entry name" value="GLUTAMATE RACEMASE"/>
    <property type="match status" value="1"/>
</dbReference>
<dbReference type="RefSeq" id="WP_100269282.1">
    <property type="nucleotide sequence ID" value="NZ_CP024443.1"/>
</dbReference>
<dbReference type="UniPathway" id="UPA00219"/>
<keyword evidence="6 7" id="KW-0961">Cell wall biogenesis/degradation</keyword>
<proteinExistence type="inferred from homology"/>